<evidence type="ECO:0000256" key="5">
    <source>
        <dbReference type="ARBA" id="ARBA00022692"/>
    </source>
</evidence>
<keyword evidence="6 9" id="KW-1133">Transmembrane helix</keyword>
<feature type="transmembrane region" description="Helical" evidence="9">
    <location>
        <begin position="21"/>
        <end position="40"/>
    </location>
</feature>
<comment type="subcellular location">
    <subcellularLocation>
        <location evidence="1 9">Cell inner membrane</location>
        <topology evidence="1 9">Multi-pass membrane protein</topology>
    </subcellularLocation>
</comment>
<comment type="function">
    <text evidence="9">Part of the tripartite ATP-independent periplasmic (TRAP) transport system.</text>
</comment>
<keyword evidence="13" id="KW-1185">Reference proteome</keyword>
<feature type="transmembrane region" description="Helical" evidence="9">
    <location>
        <begin position="92"/>
        <end position="112"/>
    </location>
</feature>
<dbReference type="EMBL" id="BAABDS010000003">
    <property type="protein sequence ID" value="GAA3699848.1"/>
    <property type="molecule type" value="Genomic_DNA"/>
</dbReference>
<evidence type="ECO:0000259" key="11">
    <source>
        <dbReference type="Pfam" id="PF04290"/>
    </source>
</evidence>
<feature type="domain" description="Tripartite ATP-independent periplasmic transporters DctQ component" evidence="11">
    <location>
        <begin position="27"/>
        <end position="154"/>
    </location>
</feature>
<dbReference type="Proteomes" id="UP001501479">
    <property type="component" value="Unassembled WGS sequence"/>
</dbReference>
<organism evidence="12 13">
    <name type="scientific">Oceanisphaera sediminis</name>
    <dbReference type="NCBI Taxonomy" id="981381"/>
    <lineage>
        <taxon>Bacteria</taxon>
        <taxon>Pseudomonadati</taxon>
        <taxon>Pseudomonadota</taxon>
        <taxon>Gammaproteobacteria</taxon>
        <taxon>Aeromonadales</taxon>
        <taxon>Aeromonadaceae</taxon>
        <taxon>Oceanisphaera</taxon>
    </lineage>
</organism>
<protein>
    <recommendedName>
        <fullName evidence="9">TRAP transporter small permease protein</fullName>
    </recommendedName>
</protein>
<feature type="region of interest" description="Disordered" evidence="10">
    <location>
        <begin position="178"/>
        <end position="197"/>
    </location>
</feature>
<keyword evidence="2 9" id="KW-0813">Transport</keyword>
<accession>A0ABP7D5W4</accession>
<comment type="caution">
    <text evidence="12">The sequence shown here is derived from an EMBL/GenBank/DDBJ whole genome shotgun (WGS) entry which is preliminary data.</text>
</comment>
<feature type="transmembrane region" description="Helical" evidence="9">
    <location>
        <begin position="52"/>
        <end position="71"/>
    </location>
</feature>
<proteinExistence type="inferred from homology"/>
<gene>
    <name evidence="12" type="ORF">GCM10022421_02810</name>
</gene>
<dbReference type="RefSeq" id="WP_344961671.1">
    <property type="nucleotide sequence ID" value="NZ_BAABDS010000003.1"/>
</dbReference>
<name>A0ABP7D5W4_9GAMM</name>
<dbReference type="Pfam" id="PF04290">
    <property type="entry name" value="DctQ"/>
    <property type="match status" value="1"/>
</dbReference>
<keyword evidence="4 9" id="KW-0997">Cell inner membrane</keyword>
<feature type="transmembrane region" description="Helical" evidence="9">
    <location>
        <begin position="132"/>
        <end position="149"/>
    </location>
</feature>
<evidence type="ECO:0000256" key="8">
    <source>
        <dbReference type="ARBA" id="ARBA00038436"/>
    </source>
</evidence>
<dbReference type="PANTHER" id="PTHR35011">
    <property type="entry name" value="2,3-DIKETO-L-GULONATE TRAP TRANSPORTER SMALL PERMEASE PROTEIN YIAM"/>
    <property type="match status" value="1"/>
</dbReference>
<dbReference type="InterPro" id="IPR007387">
    <property type="entry name" value="TRAP_DctQ"/>
</dbReference>
<keyword evidence="5 9" id="KW-0812">Transmembrane</keyword>
<dbReference type="InterPro" id="IPR055348">
    <property type="entry name" value="DctQ"/>
</dbReference>
<evidence type="ECO:0000256" key="1">
    <source>
        <dbReference type="ARBA" id="ARBA00004429"/>
    </source>
</evidence>
<evidence type="ECO:0000256" key="2">
    <source>
        <dbReference type="ARBA" id="ARBA00022448"/>
    </source>
</evidence>
<dbReference type="PANTHER" id="PTHR35011:SF2">
    <property type="entry name" value="2,3-DIKETO-L-GULONATE TRAP TRANSPORTER SMALL PERMEASE PROTEIN YIAM"/>
    <property type="match status" value="1"/>
</dbReference>
<sequence>MTIGKMIFKIIDNIEKVICRTLLASFVVLLFIQIISRQVFGHSLSWTEELSTYMFVWFVYFGASYATKLAAHNRVTFQFKLFPPVVAVISEAIADLIWVCFNGYFVFLSYDFVFNKMNLFWKSQTLGFPMKYVYMILPIAFALMTIRILQVNYYKLVKGIDIRDPESLEVEKLIESSSTNAGKPTKTTELRQEHTHG</sequence>
<evidence type="ECO:0000313" key="12">
    <source>
        <dbReference type="EMBL" id="GAA3699848.1"/>
    </source>
</evidence>
<evidence type="ECO:0000313" key="13">
    <source>
        <dbReference type="Proteomes" id="UP001501479"/>
    </source>
</evidence>
<evidence type="ECO:0000256" key="9">
    <source>
        <dbReference type="RuleBase" id="RU369079"/>
    </source>
</evidence>
<comment type="subunit">
    <text evidence="9">The complex comprises the extracytoplasmic solute receptor protein and the two transmembrane proteins.</text>
</comment>
<comment type="similarity">
    <text evidence="8 9">Belongs to the TRAP transporter small permease family.</text>
</comment>
<keyword evidence="7 9" id="KW-0472">Membrane</keyword>
<reference evidence="13" key="1">
    <citation type="journal article" date="2019" name="Int. J. Syst. Evol. Microbiol.">
        <title>The Global Catalogue of Microorganisms (GCM) 10K type strain sequencing project: providing services to taxonomists for standard genome sequencing and annotation.</title>
        <authorList>
            <consortium name="The Broad Institute Genomics Platform"/>
            <consortium name="The Broad Institute Genome Sequencing Center for Infectious Disease"/>
            <person name="Wu L."/>
            <person name="Ma J."/>
        </authorList>
    </citation>
    <scope>NUCLEOTIDE SEQUENCE [LARGE SCALE GENOMIC DNA]</scope>
    <source>
        <strain evidence="13">JCM 17329</strain>
    </source>
</reference>
<feature type="compositionally biased region" description="Basic and acidic residues" evidence="10">
    <location>
        <begin position="186"/>
        <end position="197"/>
    </location>
</feature>
<evidence type="ECO:0000256" key="4">
    <source>
        <dbReference type="ARBA" id="ARBA00022519"/>
    </source>
</evidence>
<evidence type="ECO:0000256" key="3">
    <source>
        <dbReference type="ARBA" id="ARBA00022475"/>
    </source>
</evidence>
<evidence type="ECO:0000256" key="7">
    <source>
        <dbReference type="ARBA" id="ARBA00023136"/>
    </source>
</evidence>
<evidence type="ECO:0000256" key="10">
    <source>
        <dbReference type="SAM" id="MobiDB-lite"/>
    </source>
</evidence>
<keyword evidence="3" id="KW-1003">Cell membrane</keyword>
<evidence type="ECO:0000256" key="6">
    <source>
        <dbReference type="ARBA" id="ARBA00022989"/>
    </source>
</evidence>